<dbReference type="EMBL" id="LIZT01000007">
    <property type="protein sequence ID" value="KPJ51053.1"/>
    <property type="molecule type" value="Genomic_DNA"/>
</dbReference>
<evidence type="ECO:0000313" key="3">
    <source>
        <dbReference type="Proteomes" id="UP000051124"/>
    </source>
</evidence>
<evidence type="ECO:0000256" key="1">
    <source>
        <dbReference type="SAM" id="Phobius"/>
    </source>
</evidence>
<feature type="transmembrane region" description="Helical" evidence="1">
    <location>
        <begin position="7"/>
        <end position="25"/>
    </location>
</feature>
<name>A0A0S7WLI8_UNCT6</name>
<accession>A0A0S7WLI8</accession>
<evidence type="ECO:0008006" key="4">
    <source>
        <dbReference type="Google" id="ProtNLM"/>
    </source>
</evidence>
<comment type="caution">
    <text evidence="2">The sequence shown here is derived from an EMBL/GenBank/DDBJ whole genome shotgun (WGS) entry which is preliminary data.</text>
</comment>
<dbReference type="Proteomes" id="UP000051124">
    <property type="component" value="Unassembled WGS sequence"/>
</dbReference>
<keyword evidence="1" id="KW-1133">Transmembrane helix</keyword>
<evidence type="ECO:0000313" key="2">
    <source>
        <dbReference type="EMBL" id="KPJ51053.1"/>
    </source>
</evidence>
<dbReference type="PATRIC" id="fig|1703771.3.peg.1621"/>
<dbReference type="Pfam" id="PF11146">
    <property type="entry name" value="DUF2905"/>
    <property type="match status" value="1"/>
</dbReference>
<dbReference type="InterPro" id="IPR021320">
    <property type="entry name" value="DUF2905"/>
</dbReference>
<keyword evidence="1" id="KW-0472">Membrane</keyword>
<reference evidence="2 3" key="1">
    <citation type="journal article" date="2015" name="Microbiome">
        <title>Genomic resolution of linkages in carbon, nitrogen, and sulfur cycling among widespread estuary sediment bacteria.</title>
        <authorList>
            <person name="Baker B.J."/>
            <person name="Lazar C.S."/>
            <person name="Teske A.P."/>
            <person name="Dick G.J."/>
        </authorList>
    </citation>
    <scope>NUCLEOTIDE SEQUENCE [LARGE SCALE GENOMIC DNA]</scope>
    <source>
        <strain evidence="2">DG_26</strain>
    </source>
</reference>
<keyword evidence="1" id="KW-0812">Transmembrane</keyword>
<proteinExistence type="predicted"/>
<organism evidence="2 3">
    <name type="scientific">candidate division TA06 bacterium DG_26</name>
    <dbReference type="NCBI Taxonomy" id="1703771"/>
    <lineage>
        <taxon>Bacteria</taxon>
        <taxon>Bacteria division TA06</taxon>
    </lineage>
</organism>
<protein>
    <recommendedName>
        <fullName evidence="4">DUF2905 domain-containing protein</fullName>
    </recommendedName>
</protein>
<dbReference type="PANTHER" id="PTHR36443:SF1">
    <property type="entry name" value="BSR5223 PROTEIN"/>
    <property type="match status" value="1"/>
</dbReference>
<feature type="transmembrane region" description="Helical" evidence="1">
    <location>
        <begin position="45"/>
        <end position="69"/>
    </location>
</feature>
<sequence length="71" mass="7985">MHPLGKMLIVAGILLVGVGVLLVAFHKIPFLGKLPGDITIHRKNLFIFFPITTALIISFVLTILFNLWFRK</sequence>
<dbReference type="PANTHER" id="PTHR36443">
    <property type="entry name" value="BSR5223 PROTEIN"/>
    <property type="match status" value="1"/>
</dbReference>
<gene>
    <name evidence="2" type="ORF">AMJ40_01135</name>
</gene>
<dbReference type="AlphaFoldDB" id="A0A0S7WLI8"/>